<dbReference type="GO" id="GO:0009288">
    <property type="term" value="C:bacterial-type flagellum"/>
    <property type="evidence" value="ECO:0007669"/>
    <property type="project" value="InterPro"/>
</dbReference>
<keyword evidence="7" id="KW-1005">Bacterial flagellum biogenesis</keyword>
<keyword evidence="12" id="KW-1185">Reference proteome</keyword>
<dbReference type="AlphaFoldDB" id="A0A917TGD3"/>
<dbReference type="GO" id="GO:0044781">
    <property type="term" value="P:bacterial-type flagellum organization"/>
    <property type="evidence" value="ECO:0007669"/>
    <property type="project" value="UniProtKB-KW"/>
</dbReference>
<dbReference type="EMBL" id="BMLG01000001">
    <property type="protein sequence ID" value="GGM21396.1"/>
    <property type="molecule type" value="Genomic_DNA"/>
</dbReference>
<dbReference type="InterPro" id="IPR053716">
    <property type="entry name" value="Flag_assembly_chemotaxis_eff"/>
</dbReference>
<evidence type="ECO:0000256" key="10">
    <source>
        <dbReference type="ARBA" id="ARBA00023225"/>
    </source>
</evidence>
<comment type="similarity">
    <text evidence="2">Belongs to the FliJ family.</text>
</comment>
<dbReference type="GO" id="GO:0015031">
    <property type="term" value="P:protein transport"/>
    <property type="evidence" value="ECO:0007669"/>
    <property type="project" value="UniProtKB-KW"/>
</dbReference>
<gene>
    <name evidence="11" type="ORF">GCM10011351_04070</name>
</gene>
<keyword evidence="9" id="KW-0472">Membrane</keyword>
<evidence type="ECO:0000256" key="8">
    <source>
        <dbReference type="ARBA" id="ARBA00022927"/>
    </source>
</evidence>
<evidence type="ECO:0000256" key="7">
    <source>
        <dbReference type="ARBA" id="ARBA00022795"/>
    </source>
</evidence>
<dbReference type="Proteomes" id="UP000618460">
    <property type="component" value="Unassembled WGS sequence"/>
</dbReference>
<name>A0A917TGD3_9BACI</name>
<protein>
    <recommendedName>
        <fullName evidence="3">Flagellar FliJ protein</fullName>
    </recommendedName>
</protein>
<evidence type="ECO:0000256" key="9">
    <source>
        <dbReference type="ARBA" id="ARBA00023136"/>
    </source>
</evidence>
<dbReference type="Pfam" id="PF02050">
    <property type="entry name" value="FliJ"/>
    <property type="match status" value="1"/>
</dbReference>
<evidence type="ECO:0000256" key="3">
    <source>
        <dbReference type="ARBA" id="ARBA00020392"/>
    </source>
</evidence>
<proteinExistence type="inferred from homology"/>
<evidence type="ECO:0000256" key="6">
    <source>
        <dbReference type="ARBA" id="ARBA00022500"/>
    </source>
</evidence>
<keyword evidence="8" id="KW-0653">Protein transport</keyword>
<dbReference type="InterPro" id="IPR012823">
    <property type="entry name" value="Flagell_FliJ"/>
</dbReference>
<keyword evidence="10" id="KW-1006">Bacterial flagellum protein export</keyword>
<evidence type="ECO:0000256" key="2">
    <source>
        <dbReference type="ARBA" id="ARBA00010004"/>
    </source>
</evidence>
<comment type="caution">
    <text evidence="11">The sequence shown here is derived from an EMBL/GenBank/DDBJ whole genome shotgun (WGS) entry which is preliminary data.</text>
</comment>
<keyword evidence="6" id="KW-0145">Chemotaxis</keyword>
<evidence type="ECO:0000256" key="4">
    <source>
        <dbReference type="ARBA" id="ARBA00022448"/>
    </source>
</evidence>
<dbReference type="GO" id="GO:0005886">
    <property type="term" value="C:plasma membrane"/>
    <property type="evidence" value="ECO:0007669"/>
    <property type="project" value="UniProtKB-SubCell"/>
</dbReference>
<dbReference type="GO" id="GO:0006935">
    <property type="term" value="P:chemotaxis"/>
    <property type="evidence" value="ECO:0007669"/>
    <property type="project" value="UniProtKB-KW"/>
</dbReference>
<reference evidence="11" key="1">
    <citation type="journal article" date="2014" name="Int. J. Syst. Evol. Microbiol.">
        <title>Complete genome sequence of Corynebacterium casei LMG S-19264T (=DSM 44701T), isolated from a smear-ripened cheese.</title>
        <authorList>
            <consortium name="US DOE Joint Genome Institute (JGI-PGF)"/>
            <person name="Walter F."/>
            <person name="Albersmeier A."/>
            <person name="Kalinowski J."/>
            <person name="Ruckert C."/>
        </authorList>
    </citation>
    <scope>NUCLEOTIDE SEQUENCE</scope>
    <source>
        <strain evidence="11">CGMCC 1.6333</strain>
    </source>
</reference>
<comment type="subcellular location">
    <subcellularLocation>
        <location evidence="1">Cell membrane</location>
        <topology evidence="1">Peripheral membrane protein</topology>
        <orientation evidence="1">Cytoplasmic side</orientation>
    </subcellularLocation>
</comment>
<keyword evidence="4" id="KW-0813">Transport</keyword>
<evidence type="ECO:0000256" key="1">
    <source>
        <dbReference type="ARBA" id="ARBA00004413"/>
    </source>
</evidence>
<evidence type="ECO:0000313" key="11">
    <source>
        <dbReference type="EMBL" id="GGM21396.1"/>
    </source>
</evidence>
<dbReference type="Gene3D" id="1.10.287.1700">
    <property type="match status" value="1"/>
</dbReference>
<sequence length="148" mass="17786">MTNIKAFQKILSHQERIKNEAQINYQEAMNDFEVVATKLYQLLRKKEEVEKQYDYYLQSSGTVTTLATHYAYIDEIKKKIQQVELEVNQKRAVMEKRQAILTESHIEVKKFEKIIEKKNNQAKIMEVYNEKMQMDETSLRQFLMNEDR</sequence>
<dbReference type="NCBIfam" id="TIGR02473">
    <property type="entry name" value="flagell_FliJ"/>
    <property type="match status" value="1"/>
</dbReference>
<organism evidence="11 12">
    <name type="scientific">Paraliobacillus quinghaiensis</name>
    <dbReference type="NCBI Taxonomy" id="470815"/>
    <lineage>
        <taxon>Bacteria</taxon>
        <taxon>Bacillati</taxon>
        <taxon>Bacillota</taxon>
        <taxon>Bacilli</taxon>
        <taxon>Bacillales</taxon>
        <taxon>Bacillaceae</taxon>
        <taxon>Paraliobacillus</taxon>
    </lineage>
</organism>
<evidence type="ECO:0000313" key="12">
    <source>
        <dbReference type="Proteomes" id="UP000618460"/>
    </source>
</evidence>
<accession>A0A917TGD3</accession>
<reference evidence="11" key="2">
    <citation type="submission" date="2020-09" db="EMBL/GenBank/DDBJ databases">
        <authorList>
            <person name="Sun Q."/>
            <person name="Zhou Y."/>
        </authorList>
    </citation>
    <scope>NUCLEOTIDE SEQUENCE</scope>
    <source>
        <strain evidence="11">CGMCC 1.6333</strain>
    </source>
</reference>
<dbReference type="GO" id="GO:0071973">
    <property type="term" value="P:bacterial-type flagellum-dependent cell motility"/>
    <property type="evidence" value="ECO:0007669"/>
    <property type="project" value="InterPro"/>
</dbReference>
<dbReference type="OrthoDB" id="2968361at2"/>
<evidence type="ECO:0000256" key="5">
    <source>
        <dbReference type="ARBA" id="ARBA00022475"/>
    </source>
</evidence>
<keyword evidence="5" id="KW-1003">Cell membrane</keyword>